<accession>A0A4U1GHW5</accession>
<evidence type="ECO:0000313" key="4">
    <source>
        <dbReference type="Proteomes" id="UP000309594"/>
    </source>
</evidence>
<name>A0A4U1GHW5_9SPHI</name>
<reference evidence="2 4" key="2">
    <citation type="submission" date="2019-04" db="EMBL/GenBank/DDBJ databases">
        <title>Pedobacter sp. RP-1-16 sp. nov., isolated from Arctic soil.</title>
        <authorList>
            <person name="Dahal R.H."/>
            <person name="Kim D.-U."/>
        </authorList>
    </citation>
    <scope>NUCLEOTIDE SEQUENCE [LARGE SCALE GENOMIC DNA]</scope>
    <source>
        <strain evidence="2 4">RP-1-16</strain>
    </source>
</reference>
<evidence type="ECO:0000313" key="2">
    <source>
        <dbReference type="EMBL" id="TKC62550.1"/>
    </source>
</evidence>
<dbReference type="InterPro" id="IPR030890">
    <property type="entry name" value="LP_HExxH_w_TonB"/>
</dbReference>
<gene>
    <name evidence="1" type="ORF">EZ444_21215</name>
    <name evidence="2" type="ORF">FBD94_10080</name>
</gene>
<comment type="caution">
    <text evidence="2">The sequence shown here is derived from an EMBL/GenBank/DDBJ whole genome shotgun (WGS) entry which is preliminary data.</text>
</comment>
<dbReference type="NCBIfam" id="TIGR04549">
    <property type="entry name" value="LP_HExxH_w_tonB"/>
    <property type="match status" value="1"/>
</dbReference>
<evidence type="ECO:0008006" key="5">
    <source>
        <dbReference type="Google" id="ProtNLM"/>
    </source>
</evidence>
<dbReference type="RefSeq" id="WP_131611155.1">
    <property type="nucleotide sequence ID" value="NZ_SJSM01000019.1"/>
</dbReference>
<dbReference type="Gene3D" id="3.40.390.70">
    <property type="match status" value="1"/>
</dbReference>
<reference evidence="1 3" key="1">
    <citation type="submission" date="2019-02" db="EMBL/GenBank/DDBJ databases">
        <title>Pedobacter sp. RP-3-8 sp. nov., isolated from Arctic soil.</title>
        <authorList>
            <person name="Dahal R.H."/>
        </authorList>
    </citation>
    <scope>NUCLEOTIDE SEQUENCE [LARGE SCALE GENOMIC DNA]</scope>
    <source>
        <strain evidence="1 3">RP-3-8</strain>
    </source>
</reference>
<sequence>MKRLINYIAILCLALASCKKDGPLNANMDNFNIDSFKSGPTDDWLKREYLDPFNIEVLYRWDRYQVSLAKDLVPPLESKVIPAMETVKSIWLSPYLTVAGKEFIKPYVPKQIVLIGSAEYNNDGTITLGTADAGRRINLFIINSFQKSNTANVEQMMHTIHHEFGHILHQNSPIPEDFPRISPEYAANWTANVNTANEAKRLGFVSRYSRSNDNEDFVEMIAFLLVEGQDWFDAYVNTAGDLGKPRLRQKEQMIVNYFKMAYNINFRKLQAEVKASFDRETGRTTTFASNLARNTYSKMTVAKSDISQSATFTTAYTAAAVAVKAASAALTVADQFELRFGMLVGKPIATLVMTVKNGSTNEEWFFNYKVTVVGDKVTFVPDNTITGVETDKGTKYRPQLKPLLDIIEQASIASFLSPENLTKGGFKGEVNTANYFYGSLIR</sequence>
<dbReference type="Proteomes" id="UP000309594">
    <property type="component" value="Unassembled WGS sequence"/>
</dbReference>
<dbReference type="AlphaFoldDB" id="A0A4U1GHW5"/>
<proteinExistence type="predicted"/>
<dbReference type="EMBL" id="SJSM01000019">
    <property type="protein sequence ID" value="TCC88987.1"/>
    <property type="molecule type" value="Genomic_DNA"/>
</dbReference>
<evidence type="ECO:0000313" key="3">
    <source>
        <dbReference type="Proteomes" id="UP000291117"/>
    </source>
</evidence>
<keyword evidence="3" id="KW-1185">Reference proteome</keyword>
<dbReference type="Proteomes" id="UP000291117">
    <property type="component" value="Unassembled WGS sequence"/>
</dbReference>
<protein>
    <recommendedName>
        <fullName evidence="5">Substrate import-associated zinc metallohydrolase lipoprotein</fullName>
    </recommendedName>
</protein>
<organism evidence="2 4">
    <name type="scientific">Pedobacter hiemivivus</name>
    <dbReference type="NCBI Taxonomy" id="2530454"/>
    <lineage>
        <taxon>Bacteria</taxon>
        <taxon>Pseudomonadati</taxon>
        <taxon>Bacteroidota</taxon>
        <taxon>Sphingobacteriia</taxon>
        <taxon>Sphingobacteriales</taxon>
        <taxon>Sphingobacteriaceae</taxon>
        <taxon>Pedobacter</taxon>
    </lineage>
</organism>
<evidence type="ECO:0000313" key="1">
    <source>
        <dbReference type="EMBL" id="TCC88987.1"/>
    </source>
</evidence>
<dbReference type="Pfam" id="PF15890">
    <property type="entry name" value="Peptidase_Mx1"/>
    <property type="match status" value="1"/>
</dbReference>
<dbReference type="PROSITE" id="PS51257">
    <property type="entry name" value="PROKAR_LIPOPROTEIN"/>
    <property type="match status" value="1"/>
</dbReference>
<dbReference type="OrthoDB" id="1113652at2"/>
<accession>A0A4R0MQY0</accession>
<dbReference type="EMBL" id="SWDX01000003">
    <property type="protein sequence ID" value="TKC62550.1"/>
    <property type="molecule type" value="Genomic_DNA"/>
</dbReference>